<dbReference type="SUPFAM" id="SSF160631">
    <property type="entry name" value="SMI1/KNR4-like"/>
    <property type="match status" value="1"/>
</dbReference>
<evidence type="ECO:0000313" key="2">
    <source>
        <dbReference type="Proteomes" id="UP000193244"/>
    </source>
</evidence>
<dbReference type="OrthoDB" id="5518078at2"/>
<accession>A0A1X7IYW6</accession>
<dbReference type="EMBL" id="FXAY01000001">
    <property type="protein sequence ID" value="SMG20353.1"/>
    <property type="molecule type" value="Genomic_DNA"/>
</dbReference>
<sequence length="144" mass="15788">MTYSDLAALLRGLPDAEFGSGASEDDISQAEGLIGPLVGEYRSFLEEFGWANIRHLEIFGLGDGTTTANDLVKTTLFERSYGRIPHLVPVENIGTGDLCCVRQVPGTLYDSPVILSPLDSGEADYIEDREGFAHWLIERVKNII</sequence>
<dbReference type="Gene3D" id="3.40.1580.10">
    <property type="entry name" value="SMI1/KNR4-like"/>
    <property type="match status" value="1"/>
</dbReference>
<evidence type="ECO:0000313" key="1">
    <source>
        <dbReference type="EMBL" id="SMG20353.1"/>
    </source>
</evidence>
<organism evidence="1 2">
    <name type="scientific">Agreia pratensis</name>
    <dbReference type="NCBI Taxonomy" id="150121"/>
    <lineage>
        <taxon>Bacteria</taxon>
        <taxon>Bacillati</taxon>
        <taxon>Actinomycetota</taxon>
        <taxon>Actinomycetes</taxon>
        <taxon>Micrococcales</taxon>
        <taxon>Microbacteriaceae</taxon>
        <taxon>Agreia</taxon>
    </lineage>
</organism>
<keyword evidence="2" id="KW-1185">Reference proteome</keyword>
<dbReference type="InterPro" id="IPR037883">
    <property type="entry name" value="Knr4/Smi1-like_sf"/>
</dbReference>
<dbReference type="Pfam" id="PF14567">
    <property type="entry name" value="SUKH_5"/>
    <property type="match status" value="1"/>
</dbReference>
<dbReference type="AlphaFoldDB" id="A0A1X7IYW6"/>
<proteinExistence type="predicted"/>
<protein>
    <submittedName>
        <fullName evidence="1">SMI1-KNR4 cell-wall</fullName>
    </submittedName>
</protein>
<dbReference type="Proteomes" id="UP000193244">
    <property type="component" value="Unassembled WGS sequence"/>
</dbReference>
<name>A0A1X7IYW6_9MICO</name>
<gene>
    <name evidence="1" type="ORF">SAMN06296010_1032</name>
</gene>
<reference evidence="2" key="1">
    <citation type="submission" date="2017-04" db="EMBL/GenBank/DDBJ databases">
        <authorList>
            <person name="Varghese N."/>
            <person name="Submissions S."/>
        </authorList>
    </citation>
    <scope>NUCLEOTIDE SEQUENCE [LARGE SCALE GENOMIC DNA]</scope>
    <source>
        <strain evidence="2">VKM Ac-2510</strain>
    </source>
</reference>
<dbReference type="RefSeq" id="WP_085483512.1">
    <property type="nucleotide sequence ID" value="NZ_FXAY01000001.1"/>
</dbReference>